<feature type="transmembrane region" description="Helical" evidence="2">
    <location>
        <begin position="571"/>
        <end position="587"/>
    </location>
</feature>
<keyword evidence="2" id="KW-0472">Membrane</keyword>
<keyword evidence="2" id="KW-1133">Transmembrane helix</keyword>
<keyword evidence="2" id="KW-0812">Transmembrane</keyword>
<reference evidence="3" key="1">
    <citation type="submission" date="2020-02" db="EMBL/GenBank/DDBJ databases">
        <authorList>
            <person name="Meier V. D."/>
        </authorList>
    </citation>
    <scope>NUCLEOTIDE SEQUENCE</scope>
    <source>
        <strain evidence="3">AVDCRST_MAG58</strain>
    </source>
</reference>
<accession>A0A6J4QKR4</accession>
<sequence>MANEESVDARTAEALLRRFEPVIRFTKGEWFYPMDCEPYVDACSLWVARPGEDALCVVPAGELTLERLAQQPEDTTGAVHYLKIPNPKEGEDRGRRARRSHTNPDWPKETFRAGRGRLARVGYVSRLADALFSLALLARGRVPGGDVEGGRVLYGRFMEEGQRFRYHGHVVRQDGWIVLRYWLFYAFNDWRSNVFGANDHEADWEKIFVYLSESESGEVRPEWVAYAAHEETGDDLRRRWDDPELEKVGEHPVAYACAGSHATRYFRGEYLTELAFPLPRVLSAVRRIARRFWYVTLRQYADEDYKEKPYEQFTIPFVDYGRGDGWSVGPGQDREWDPPRLMNPLPSWVSGYRGLWGLYTRDPFEGEDAPAGPMYNRDKTISREWFDPVGWAGLDKVPTRAEELEVITGRQAEIEERRAFLRSELREKSSRLKALGMDAEATRNQSHLSKLHGDQTRHIEDLSKEVETLRAQLSDDEVLAESLKDHAERLRDGERPPAHAHIMHATRPVSEAETHAGRVAQLWASISITLVLVTLILIIAYERSHLLSALVFAIAMFAFIEAGFRRRLARFIVSVNVALAVVGALVLLEHYFWSVIVLAVLAVGLYILWENLRELGR</sequence>
<dbReference type="EMBL" id="CADCVF010000013">
    <property type="protein sequence ID" value="CAA9447617.1"/>
    <property type="molecule type" value="Genomic_DNA"/>
</dbReference>
<proteinExistence type="predicted"/>
<feature type="transmembrane region" description="Helical" evidence="2">
    <location>
        <begin position="522"/>
        <end position="540"/>
    </location>
</feature>
<feature type="transmembrane region" description="Helical" evidence="2">
    <location>
        <begin position="593"/>
        <end position="609"/>
    </location>
</feature>
<evidence type="ECO:0000313" key="3">
    <source>
        <dbReference type="EMBL" id="CAA9447617.1"/>
    </source>
</evidence>
<protein>
    <submittedName>
        <fullName evidence="3">Uncharacterized protein</fullName>
    </submittedName>
</protein>
<organism evidence="3">
    <name type="scientific">uncultured Rubrobacteraceae bacterium</name>
    <dbReference type="NCBI Taxonomy" id="349277"/>
    <lineage>
        <taxon>Bacteria</taxon>
        <taxon>Bacillati</taxon>
        <taxon>Actinomycetota</taxon>
        <taxon>Rubrobacteria</taxon>
        <taxon>Rubrobacterales</taxon>
        <taxon>Rubrobacteraceae</taxon>
        <taxon>environmental samples</taxon>
    </lineage>
</organism>
<evidence type="ECO:0000256" key="2">
    <source>
        <dbReference type="SAM" id="Phobius"/>
    </source>
</evidence>
<feature type="transmembrane region" description="Helical" evidence="2">
    <location>
        <begin position="546"/>
        <end position="564"/>
    </location>
</feature>
<evidence type="ECO:0000256" key="1">
    <source>
        <dbReference type="SAM" id="MobiDB-lite"/>
    </source>
</evidence>
<name>A0A6J4QKR4_9ACTN</name>
<gene>
    <name evidence="3" type="ORF">AVDCRST_MAG58-580</name>
</gene>
<feature type="region of interest" description="Disordered" evidence="1">
    <location>
        <begin position="82"/>
        <end position="107"/>
    </location>
</feature>
<dbReference type="AlphaFoldDB" id="A0A6J4QKR4"/>